<evidence type="ECO:0000256" key="1">
    <source>
        <dbReference type="SAM" id="Coils"/>
    </source>
</evidence>
<dbReference type="InterPro" id="IPR002514">
    <property type="entry name" value="Transposase_8"/>
</dbReference>
<dbReference type="Gene3D" id="1.10.10.60">
    <property type="entry name" value="Homeodomain-like"/>
    <property type="match status" value="1"/>
</dbReference>
<dbReference type="GO" id="GO:0004803">
    <property type="term" value="F:transposase activity"/>
    <property type="evidence" value="ECO:0007669"/>
    <property type="project" value="InterPro"/>
</dbReference>
<dbReference type="PANTHER" id="PTHR33215">
    <property type="entry name" value="PROTEIN DISTAL ANTENNA"/>
    <property type="match status" value="1"/>
</dbReference>
<organism evidence="2 3">
    <name type="scientific">Flagellimonas marinaquae</name>
    <dbReference type="NCBI Taxonomy" id="254955"/>
    <lineage>
        <taxon>Bacteria</taxon>
        <taxon>Pseudomonadati</taxon>
        <taxon>Bacteroidota</taxon>
        <taxon>Flavobacteriia</taxon>
        <taxon>Flavobacteriales</taxon>
        <taxon>Flavobacteriaceae</taxon>
        <taxon>Flagellimonas</taxon>
    </lineage>
</organism>
<dbReference type="AlphaFoldDB" id="A0AA48KP03"/>
<evidence type="ECO:0000313" key="3">
    <source>
        <dbReference type="Proteomes" id="UP001330184"/>
    </source>
</evidence>
<dbReference type="InterPro" id="IPR009057">
    <property type="entry name" value="Homeodomain-like_sf"/>
</dbReference>
<protein>
    <submittedName>
        <fullName evidence="2">Transposase</fullName>
    </submittedName>
</protein>
<dbReference type="GO" id="GO:0003677">
    <property type="term" value="F:DNA binding"/>
    <property type="evidence" value="ECO:0007669"/>
    <property type="project" value="InterPro"/>
</dbReference>
<sequence length="108" mass="12343">MSKPKREYTTEFKQKAVELSYARGNAAEVCRELGLNPSVLGRWRREAKKYGENSFPGKGNPKLTDEQREIAELKKKLRDVEIERDILKKAIDPSQACPSLKKVCNTFS</sequence>
<dbReference type="PANTHER" id="PTHR33215:SF13">
    <property type="entry name" value="PROTEIN DISTAL ANTENNA"/>
    <property type="match status" value="1"/>
</dbReference>
<proteinExistence type="predicted"/>
<dbReference type="SUPFAM" id="SSF46689">
    <property type="entry name" value="Homeodomain-like"/>
    <property type="match status" value="1"/>
</dbReference>
<dbReference type="GO" id="GO:0006313">
    <property type="term" value="P:DNA transposition"/>
    <property type="evidence" value="ECO:0007669"/>
    <property type="project" value="InterPro"/>
</dbReference>
<feature type="coiled-coil region" evidence="1">
    <location>
        <begin position="63"/>
        <end position="90"/>
    </location>
</feature>
<dbReference type="Proteomes" id="UP001330184">
    <property type="component" value="Chromosome"/>
</dbReference>
<gene>
    <name evidence="2" type="ORF">MACH07_22250</name>
</gene>
<evidence type="ECO:0000313" key="2">
    <source>
        <dbReference type="EMBL" id="BDW93393.1"/>
    </source>
</evidence>
<accession>A0AA48KP03</accession>
<dbReference type="Pfam" id="PF01527">
    <property type="entry name" value="HTH_Tnp_1"/>
    <property type="match status" value="1"/>
</dbReference>
<dbReference type="EMBL" id="AP027268">
    <property type="protein sequence ID" value="BDW93393.1"/>
    <property type="molecule type" value="Genomic_DNA"/>
</dbReference>
<dbReference type="InterPro" id="IPR051839">
    <property type="entry name" value="RD_transcriptional_regulator"/>
</dbReference>
<keyword evidence="1" id="KW-0175">Coiled coil</keyword>
<reference evidence="2 3" key="1">
    <citation type="submission" date="2023-01" db="EMBL/GenBank/DDBJ databases">
        <title>Complete genome sequence of Muricauda aquimarina strain IFOP_LL357.</title>
        <authorList>
            <person name="Gajardo G."/>
            <person name="Ueki S."/>
            <person name="Maruyama F."/>
        </authorList>
    </citation>
    <scope>NUCLEOTIDE SEQUENCE [LARGE SCALE GENOMIC DNA]</scope>
    <source>
        <strain evidence="2 3">IFOP_LL357</strain>
    </source>
</reference>
<name>A0AA48KP03_9FLAO</name>
<keyword evidence="3" id="KW-1185">Reference proteome</keyword>